<dbReference type="PANTHER" id="PTHR30469:SF15">
    <property type="entry name" value="HLYD FAMILY OF SECRETION PROTEINS"/>
    <property type="match status" value="1"/>
</dbReference>
<keyword evidence="6" id="KW-1185">Reference proteome</keyword>
<evidence type="ECO:0000259" key="4">
    <source>
        <dbReference type="Pfam" id="PF25917"/>
    </source>
</evidence>
<proteinExistence type="inferred from homology"/>
<name>A0A2B8BN78_9PROT</name>
<evidence type="ECO:0000313" key="5">
    <source>
        <dbReference type="EMBL" id="PGH59210.1"/>
    </source>
</evidence>
<accession>A0A2B8BN78</accession>
<gene>
    <name evidence="5" type="ORF">CRT60_00825</name>
</gene>
<dbReference type="EMBL" id="PDKW01000036">
    <property type="protein sequence ID" value="PGH59210.1"/>
    <property type="molecule type" value="Genomic_DNA"/>
</dbReference>
<dbReference type="Proteomes" id="UP000225379">
    <property type="component" value="Unassembled WGS sequence"/>
</dbReference>
<comment type="similarity">
    <text evidence="1">Belongs to the membrane fusion protein (MFP) (TC 8.A.1) family.</text>
</comment>
<dbReference type="InterPro" id="IPR006143">
    <property type="entry name" value="RND_pump_MFP"/>
</dbReference>
<dbReference type="OrthoDB" id="9778796at2"/>
<evidence type="ECO:0000256" key="2">
    <source>
        <dbReference type="SAM" id="Coils"/>
    </source>
</evidence>
<dbReference type="InterPro" id="IPR058625">
    <property type="entry name" value="MdtA-like_BSH"/>
</dbReference>
<protein>
    <submittedName>
        <fullName evidence="5">Efflux transporter periplasmic adaptor subunit</fullName>
    </submittedName>
</protein>
<dbReference type="NCBIfam" id="TIGR01730">
    <property type="entry name" value="RND_mfp"/>
    <property type="match status" value="1"/>
</dbReference>
<feature type="region of interest" description="Disordered" evidence="3">
    <location>
        <begin position="280"/>
        <end position="307"/>
    </location>
</feature>
<dbReference type="PANTHER" id="PTHR30469">
    <property type="entry name" value="MULTIDRUG RESISTANCE PROTEIN MDTA"/>
    <property type="match status" value="1"/>
</dbReference>
<organism evidence="5 6">
    <name type="scientific">Azospirillum palustre</name>
    <dbReference type="NCBI Taxonomy" id="2044885"/>
    <lineage>
        <taxon>Bacteria</taxon>
        <taxon>Pseudomonadati</taxon>
        <taxon>Pseudomonadota</taxon>
        <taxon>Alphaproteobacteria</taxon>
        <taxon>Rhodospirillales</taxon>
        <taxon>Azospirillaceae</taxon>
        <taxon>Azospirillum</taxon>
    </lineage>
</organism>
<keyword evidence="2" id="KW-0175">Coiled coil</keyword>
<dbReference type="GO" id="GO:1990281">
    <property type="term" value="C:efflux pump complex"/>
    <property type="evidence" value="ECO:0007669"/>
    <property type="project" value="TreeGrafter"/>
</dbReference>
<evidence type="ECO:0000256" key="1">
    <source>
        <dbReference type="ARBA" id="ARBA00009477"/>
    </source>
</evidence>
<dbReference type="GO" id="GO:0015562">
    <property type="term" value="F:efflux transmembrane transporter activity"/>
    <property type="evidence" value="ECO:0007669"/>
    <property type="project" value="TreeGrafter"/>
</dbReference>
<evidence type="ECO:0000256" key="3">
    <source>
        <dbReference type="SAM" id="MobiDB-lite"/>
    </source>
</evidence>
<sequence>MHCSYPFGPRAAVRQPDRRSARVAVIRSDVRPGIAAGAAFLIALLGGGLASTPAAAQDASQGQVRALIEARRHAVLSSEIPGRIARMSVDAGQSFKAGELLVGFDCSSYQAELDGARAQLNAAEVTARVNRRLNSLRSIGEAEVQLAEAKAQVARADVRKAEVQARRCDIKAPFDGRVVERRIQEHESVAAGAPLLEILSDRDLKVELIVPSSWLVWLRPGQRFDLRVDETGATLPGEVVLPGAKVDPASQSVKVTAKLTGEGVPSGMIAGMSGTAIFPEPAVSSLPAGSQGAGNQGGTPKPGTAKP</sequence>
<reference evidence="6" key="1">
    <citation type="submission" date="2017-10" db="EMBL/GenBank/DDBJ databases">
        <authorList>
            <person name="Kravchenko I.K."/>
            <person name="Grouzdev D.S."/>
        </authorList>
    </citation>
    <scope>NUCLEOTIDE SEQUENCE [LARGE SCALE GENOMIC DNA]</scope>
    <source>
        <strain evidence="6">B2</strain>
    </source>
</reference>
<dbReference type="Pfam" id="PF25917">
    <property type="entry name" value="BSH_RND"/>
    <property type="match status" value="1"/>
</dbReference>
<feature type="coiled-coil region" evidence="2">
    <location>
        <begin position="106"/>
        <end position="166"/>
    </location>
</feature>
<feature type="domain" description="Multidrug resistance protein MdtA-like barrel-sandwich hybrid" evidence="4">
    <location>
        <begin position="74"/>
        <end position="195"/>
    </location>
</feature>
<dbReference type="Gene3D" id="1.10.287.470">
    <property type="entry name" value="Helix hairpin bin"/>
    <property type="match status" value="1"/>
</dbReference>
<dbReference type="SUPFAM" id="SSF111369">
    <property type="entry name" value="HlyD-like secretion proteins"/>
    <property type="match status" value="1"/>
</dbReference>
<evidence type="ECO:0000313" key="6">
    <source>
        <dbReference type="Proteomes" id="UP000225379"/>
    </source>
</evidence>
<comment type="caution">
    <text evidence="5">The sequence shown here is derived from an EMBL/GenBank/DDBJ whole genome shotgun (WGS) entry which is preliminary data.</text>
</comment>
<dbReference type="Gene3D" id="2.40.50.100">
    <property type="match status" value="1"/>
</dbReference>
<dbReference type="AlphaFoldDB" id="A0A2B8BN78"/>
<dbReference type="Gene3D" id="2.40.30.170">
    <property type="match status" value="1"/>
</dbReference>